<dbReference type="Pfam" id="PF16778">
    <property type="entry name" value="Phage_tail_APC"/>
    <property type="match status" value="1"/>
</dbReference>
<evidence type="ECO:0000259" key="1">
    <source>
        <dbReference type="Pfam" id="PF16778"/>
    </source>
</evidence>
<dbReference type="EMBL" id="CP101700">
    <property type="protein sequence ID" value="UUC20541.1"/>
    <property type="molecule type" value="Genomic_DNA"/>
</dbReference>
<evidence type="ECO:0000313" key="2">
    <source>
        <dbReference type="EMBL" id="UUC20541.1"/>
    </source>
</evidence>
<dbReference type="AlphaFoldDB" id="A0AAJ5LLS7"/>
<dbReference type="RefSeq" id="WP_256382003.1">
    <property type="nucleotide sequence ID" value="NZ_CP101700.1"/>
</dbReference>
<reference evidence="2" key="1">
    <citation type="submission" date="2022-07" db="EMBL/GenBank/DDBJ databases">
        <title>Complete genome of MD9.</title>
        <authorList>
            <person name="Cao G."/>
        </authorList>
    </citation>
    <scope>NUCLEOTIDE SEQUENCE</scope>
    <source>
        <strain evidence="2">MD9</strain>
    </source>
</reference>
<gene>
    <name evidence="2" type="ORF">NOV18_08690</name>
</gene>
<protein>
    <submittedName>
        <fullName evidence="2">Phage tail assembly chaperone</fullName>
    </submittedName>
</protein>
<name>A0AAJ5LLS7_9PSED</name>
<dbReference type="Proteomes" id="UP001058744">
    <property type="component" value="Chromosome"/>
</dbReference>
<organism evidence="2 3">
    <name type="scientific">Pseudomonas asiatica</name>
    <dbReference type="NCBI Taxonomy" id="2219225"/>
    <lineage>
        <taxon>Bacteria</taxon>
        <taxon>Pseudomonadati</taxon>
        <taxon>Pseudomonadota</taxon>
        <taxon>Gammaproteobacteria</taxon>
        <taxon>Pseudomonadales</taxon>
        <taxon>Pseudomonadaceae</taxon>
        <taxon>Pseudomonas</taxon>
    </lineage>
</organism>
<dbReference type="Gene3D" id="6.10.140.1310">
    <property type="match status" value="1"/>
</dbReference>
<accession>A0AAJ5LLS7</accession>
<proteinExistence type="predicted"/>
<dbReference type="InterPro" id="IPR031893">
    <property type="entry name" value="Phage_tail_APC"/>
</dbReference>
<sequence>MSKNKIHYARNGFVVGVGEIPGSTNFVEVDGDEVQIALNSGKSASVVDGQIVITESRAGKWSEIRAARDLLLAGSDVEILKINDIEAISGHIDVELRQRLAQYRQDLRDLTTQSDPFNISWPTWSSI</sequence>
<feature type="domain" description="Phage tail assembly chaperone-like" evidence="1">
    <location>
        <begin position="62"/>
        <end position="123"/>
    </location>
</feature>
<evidence type="ECO:0000313" key="3">
    <source>
        <dbReference type="Proteomes" id="UP001058744"/>
    </source>
</evidence>